<dbReference type="OrthoDB" id="9781189at2"/>
<protein>
    <submittedName>
        <fullName evidence="2">Phosphoribosyl 1,2-cyclic phosphate phosphodiesterase</fullName>
    </submittedName>
</protein>
<name>A0A1I0RC22_9BACT</name>
<sequence length="253" mass="28562">MIVTILGSGTSQGVPVIGCNCAVCKSLDFRDKRLRASIHIAIDNRSFIIDSGPDFRQQVLREGISSLDALLFTHEHKDHTAGMDDIRSFNFLQERDMPVYARKQVLDQLKQEYAYVFAASKYPGVPRVEVHEIKNEDFIVEGIKVTPIEVLHYKLPVFGYRIGDFAYITDMKSISDEEFEKLNGVKALVVNALQQTPHISHLTLEEAIDFAQKVGAEQTYLTHLSHKMGKQRDVEKMLPENIAIAFDGLKIAL</sequence>
<dbReference type="EMBL" id="FOIR01000003">
    <property type="protein sequence ID" value="SEW38379.1"/>
    <property type="molecule type" value="Genomic_DNA"/>
</dbReference>
<dbReference type="STRING" id="1267423.SAMN05216290_3410"/>
<dbReference type="PANTHER" id="PTHR42663">
    <property type="entry name" value="HYDROLASE C777.06C-RELATED-RELATED"/>
    <property type="match status" value="1"/>
</dbReference>
<dbReference type="SUPFAM" id="SSF56281">
    <property type="entry name" value="Metallo-hydrolase/oxidoreductase"/>
    <property type="match status" value="1"/>
</dbReference>
<evidence type="ECO:0000259" key="1">
    <source>
        <dbReference type="Pfam" id="PF12706"/>
    </source>
</evidence>
<reference evidence="3" key="1">
    <citation type="submission" date="2016-10" db="EMBL/GenBank/DDBJ databases">
        <authorList>
            <person name="Varghese N."/>
            <person name="Submissions S."/>
        </authorList>
    </citation>
    <scope>NUCLEOTIDE SEQUENCE [LARGE SCALE GENOMIC DNA]</scope>
    <source>
        <strain evidence="3">CGMCC 1.12402</strain>
    </source>
</reference>
<dbReference type="InterPro" id="IPR001279">
    <property type="entry name" value="Metallo-B-lactamas"/>
</dbReference>
<keyword evidence="3" id="KW-1185">Reference proteome</keyword>
<organism evidence="2 3">
    <name type="scientific">Roseivirga pacifica</name>
    <dbReference type="NCBI Taxonomy" id="1267423"/>
    <lineage>
        <taxon>Bacteria</taxon>
        <taxon>Pseudomonadati</taxon>
        <taxon>Bacteroidota</taxon>
        <taxon>Cytophagia</taxon>
        <taxon>Cytophagales</taxon>
        <taxon>Roseivirgaceae</taxon>
        <taxon>Roseivirga</taxon>
    </lineage>
</organism>
<dbReference type="PANTHER" id="PTHR42663:SF6">
    <property type="entry name" value="HYDROLASE C777.06C-RELATED"/>
    <property type="match status" value="1"/>
</dbReference>
<dbReference type="RefSeq" id="WP_090260103.1">
    <property type="nucleotide sequence ID" value="NZ_FOIR01000003.1"/>
</dbReference>
<dbReference type="Pfam" id="PF12706">
    <property type="entry name" value="Lactamase_B_2"/>
    <property type="match status" value="1"/>
</dbReference>
<evidence type="ECO:0000313" key="2">
    <source>
        <dbReference type="EMBL" id="SEW38379.1"/>
    </source>
</evidence>
<dbReference type="CDD" id="cd16279">
    <property type="entry name" value="metallo-hydrolase-like_MBL-fold"/>
    <property type="match status" value="1"/>
</dbReference>
<dbReference type="Proteomes" id="UP000199437">
    <property type="component" value="Unassembled WGS sequence"/>
</dbReference>
<dbReference type="InterPro" id="IPR036866">
    <property type="entry name" value="RibonucZ/Hydroxyglut_hydro"/>
</dbReference>
<dbReference type="GeneID" id="99988086"/>
<gene>
    <name evidence="2" type="ORF">SAMN05216290_3410</name>
</gene>
<evidence type="ECO:0000313" key="3">
    <source>
        <dbReference type="Proteomes" id="UP000199437"/>
    </source>
</evidence>
<accession>A0A1I0RC22</accession>
<dbReference type="AlphaFoldDB" id="A0A1I0RC22"/>
<feature type="domain" description="Metallo-beta-lactamase" evidence="1">
    <location>
        <begin position="46"/>
        <end position="223"/>
    </location>
</feature>
<dbReference type="Gene3D" id="3.60.15.10">
    <property type="entry name" value="Ribonuclease Z/Hydroxyacylglutathione hydrolase-like"/>
    <property type="match status" value="1"/>
</dbReference>
<proteinExistence type="predicted"/>